<evidence type="ECO:0000256" key="1">
    <source>
        <dbReference type="PROSITE-ProRule" id="PRU01251"/>
    </source>
</evidence>
<gene>
    <name evidence="3" type="ORF">Acr_15g0007830</name>
</gene>
<dbReference type="AlphaFoldDB" id="A0A7J0FUC1"/>
<organism evidence="3 4">
    <name type="scientific">Actinidia rufa</name>
    <dbReference type="NCBI Taxonomy" id="165716"/>
    <lineage>
        <taxon>Eukaryota</taxon>
        <taxon>Viridiplantae</taxon>
        <taxon>Streptophyta</taxon>
        <taxon>Embryophyta</taxon>
        <taxon>Tracheophyta</taxon>
        <taxon>Spermatophyta</taxon>
        <taxon>Magnoliopsida</taxon>
        <taxon>eudicotyledons</taxon>
        <taxon>Gunneridae</taxon>
        <taxon>Pentapetalae</taxon>
        <taxon>asterids</taxon>
        <taxon>Ericales</taxon>
        <taxon>Actinidiaceae</taxon>
        <taxon>Actinidia</taxon>
    </lineage>
</organism>
<accession>A0A7J0FUC1</accession>
<proteinExistence type="predicted"/>
<evidence type="ECO:0000313" key="4">
    <source>
        <dbReference type="Proteomes" id="UP000585474"/>
    </source>
</evidence>
<dbReference type="OrthoDB" id="2014724at2759"/>
<dbReference type="SUPFAM" id="SSF81923">
    <property type="entry name" value="Double Clp-N motif"/>
    <property type="match status" value="1"/>
</dbReference>
<feature type="domain" description="Clp R" evidence="2">
    <location>
        <begin position="23"/>
        <end position="168"/>
    </location>
</feature>
<evidence type="ECO:0000313" key="3">
    <source>
        <dbReference type="EMBL" id="GFZ02174.1"/>
    </source>
</evidence>
<keyword evidence="4" id="KW-1185">Reference proteome</keyword>
<reference evidence="3 4" key="1">
    <citation type="submission" date="2019-07" db="EMBL/GenBank/DDBJ databases">
        <title>De Novo Assembly of kiwifruit Actinidia rufa.</title>
        <authorList>
            <person name="Sugita-Konishi S."/>
            <person name="Sato K."/>
            <person name="Mori E."/>
            <person name="Abe Y."/>
            <person name="Kisaki G."/>
            <person name="Hamano K."/>
            <person name="Suezawa K."/>
            <person name="Otani M."/>
            <person name="Fukuda T."/>
            <person name="Manabe T."/>
            <person name="Gomi K."/>
            <person name="Tabuchi M."/>
            <person name="Akimitsu K."/>
            <person name="Kataoka I."/>
        </authorList>
    </citation>
    <scope>NUCLEOTIDE SEQUENCE [LARGE SCALE GENOMIC DNA]</scope>
    <source>
        <strain evidence="4">cv. Fuchu</strain>
    </source>
</reference>
<dbReference type="Gene3D" id="1.10.1780.10">
    <property type="entry name" value="Clp, N-terminal domain"/>
    <property type="match status" value="1"/>
</dbReference>
<comment type="caution">
    <text evidence="3">The sequence shown here is derived from an EMBL/GenBank/DDBJ whole genome shotgun (WGS) entry which is preliminary data.</text>
</comment>
<dbReference type="PANTHER" id="PTHR47016:SF2">
    <property type="entry name" value="ATP-DEPENDENT CLP PROTEASE ATP-BINDING SUBUNIT CLPT2, CHLOROPLASTIC"/>
    <property type="match status" value="1"/>
</dbReference>
<dbReference type="InterPro" id="IPR036628">
    <property type="entry name" value="Clp_N_dom_sf"/>
</dbReference>
<keyword evidence="1" id="KW-0677">Repeat</keyword>
<dbReference type="EMBL" id="BJWL01000015">
    <property type="protein sequence ID" value="GFZ02174.1"/>
    <property type="molecule type" value="Genomic_DNA"/>
</dbReference>
<sequence length="172" mass="19201">MDLRWFLICDCSNPERFSTTEKVPKWSAKALRAYGFTRLEAMKMWDTDTRTCYLVTGILLDGTSLGAKFLLANGITISKLREEILKAIGRRELREVPIGFPPLDASTQRVLDWAADEKLKSGESGEITTAHILAGVWSEKESVGHKILATLGFKEEKAKELNALISIPCVED</sequence>
<dbReference type="PROSITE" id="PS51903">
    <property type="entry name" value="CLP_R"/>
    <property type="match status" value="1"/>
</dbReference>
<name>A0A7J0FUC1_9ERIC</name>
<dbReference type="InterPro" id="IPR044217">
    <property type="entry name" value="CLPT1/2"/>
</dbReference>
<dbReference type="Proteomes" id="UP000585474">
    <property type="component" value="Unassembled WGS sequence"/>
</dbReference>
<protein>
    <submittedName>
        <fullName evidence="3">Double Clp-N motif protein</fullName>
    </submittedName>
</protein>
<dbReference type="PANTHER" id="PTHR47016">
    <property type="entry name" value="ATP-DEPENDENT CLP PROTEASE ATP-BINDING SUBUNIT CLPT1, CHLOROPLASTIC"/>
    <property type="match status" value="1"/>
</dbReference>
<dbReference type="InterPro" id="IPR004176">
    <property type="entry name" value="Clp_R_N"/>
</dbReference>
<evidence type="ECO:0000259" key="2">
    <source>
        <dbReference type="PROSITE" id="PS51903"/>
    </source>
</evidence>
<dbReference type="Pfam" id="PF02861">
    <property type="entry name" value="Clp_N"/>
    <property type="match status" value="1"/>
</dbReference>